<evidence type="ECO:0000313" key="2">
    <source>
        <dbReference type="EMBL" id="AIZ56052.1"/>
    </source>
</evidence>
<accession>A0A0A7LCP0</accession>
<dbReference type="EMBL" id="CP010070">
    <property type="protein sequence ID" value="AIZ56052.1"/>
    <property type="molecule type" value="Genomic_DNA"/>
</dbReference>
<dbReference type="KEGG" id="mear:Mpt1_c01490"/>
<keyword evidence="3" id="KW-1185">Reference proteome</keyword>
<organism evidence="2 3">
    <name type="scientific">Candidatus Methanoplasma termitum</name>
    <dbReference type="NCBI Taxonomy" id="1577791"/>
    <lineage>
        <taxon>Archaea</taxon>
        <taxon>Methanobacteriati</taxon>
        <taxon>Thermoplasmatota</taxon>
        <taxon>Thermoplasmata</taxon>
        <taxon>Methanomassiliicoccales</taxon>
        <taxon>Methanomassiliicoccaceae</taxon>
        <taxon>Candidatus Methanoplasma</taxon>
    </lineage>
</organism>
<protein>
    <submittedName>
        <fullName evidence="2">Uncharacterized protein</fullName>
    </submittedName>
</protein>
<gene>
    <name evidence="2" type="ORF">Mpt1_c01490</name>
</gene>
<dbReference type="STRING" id="1577791.Mpt1_c01490"/>
<feature type="compositionally biased region" description="Basic and acidic residues" evidence="1">
    <location>
        <begin position="766"/>
        <end position="790"/>
    </location>
</feature>
<reference evidence="2 3" key="1">
    <citation type="journal article" date="2014" name="Appl. Environ. Microbiol.">
        <title>Comparative Genome Analysis of 'Candidatus Methanoplasma termitum' Indicates a New Mode of Energy Metabolism in the Seventh Order of Methanogens.</title>
        <authorList>
            <person name="Lang K."/>
            <person name="Schuldes J."/>
            <person name="Klingl A."/>
            <person name="Poehlein A."/>
            <person name="Daniel R."/>
            <person name="Brune A."/>
        </authorList>
    </citation>
    <scope>NUCLEOTIDE SEQUENCE [LARGE SCALE GENOMIC DNA]</scope>
    <source>
        <strain evidence="3">Mpt1</strain>
    </source>
</reference>
<sequence>MKPLTSLFLANLLIEEIESTGKLVFSFSSGEYKRGTLKSPPDSKKESDDIIEKLENKNKKPEQPLVFPIKDRIFQVPPEVRRAIIENKEYFRGGAAGSGLVPDTIFSRSIVHPTDSGMWVEYLYEKMRALPPGKERDNVYAFVMGLTVNYAAGMFVDAYVSEYAAGWSSGTVDTIAKRINAIEDYMDSKVSGVVKTADRNAAIPSDFLKACFSDVDGIEKKIKSIEKRKYTILIKEGTKKKEYADEKGTERSDGTLSTYKAGNMLLRHFSVILNTVRSFTVYDPEKETSVHTKVLGSDGATEKVAAWADEIEKAVKEWISVWGKIMQGVLNAEGAPCVEKLVKTWHADHWKKITAVPEGLDKEKDGIKQVIEQYEKISELSKLRALKFEEGKEISEVLFPNQYLWMKEAYKVGEFKKLSDQDVNTLFDSKFDGATGLYGSLDNDMKGFGSPEPYDEATMIKLKERLSRVVLQYPYGIAEKEFRAFSLGMSVSKLCLIGNKGLNDYLGQKDAYKAAAPAYAVRKLTLKVTARQNDYDEIEPIEYGPIRFEVRAEKTGTLRTRIECKFGNGKSIEKTLDLHRMIPYDDIKAFNISIKGMDFWNIQTAELLDADTKRSLGTMKNSLSTGEDEGFEIEPVKNPFEGDKEFEVPSAIVSWNYSLNGRDITGENPAKYRSWEYKEFVIFRAVYENKSSQSDSKSASKTASGKGSKTSSKDGSDPWAKYFDISSFMDILYSFFGVKKEKMKIPEKADEDEKMSIDNANGKNKKTNDGDGKEMDQTMKKEDKSPQEKI</sequence>
<feature type="region of interest" description="Disordered" evidence="1">
    <location>
        <begin position="693"/>
        <end position="716"/>
    </location>
</feature>
<proteinExistence type="predicted"/>
<dbReference type="Proteomes" id="UP000030787">
    <property type="component" value="Chromosome"/>
</dbReference>
<feature type="compositionally biased region" description="Low complexity" evidence="1">
    <location>
        <begin position="693"/>
        <end position="710"/>
    </location>
</feature>
<dbReference type="RefSeq" id="WP_048111354.1">
    <property type="nucleotide sequence ID" value="NZ_CP010070.1"/>
</dbReference>
<feature type="region of interest" description="Disordered" evidence="1">
    <location>
        <begin position="746"/>
        <end position="790"/>
    </location>
</feature>
<name>A0A0A7LCP0_9ARCH</name>
<dbReference type="AlphaFoldDB" id="A0A0A7LCP0"/>
<evidence type="ECO:0000256" key="1">
    <source>
        <dbReference type="SAM" id="MobiDB-lite"/>
    </source>
</evidence>
<dbReference type="HOGENOM" id="CLU_355134_0_0_2"/>
<evidence type="ECO:0000313" key="3">
    <source>
        <dbReference type="Proteomes" id="UP000030787"/>
    </source>
</evidence>
<dbReference type="GeneID" id="24817823"/>